<proteinExistence type="predicted"/>
<organism evidence="1 2">
    <name type="scientific">Argiope bruennichi</name>
    <name type="common">Wasp spider</name>
    <name type="synonym">Aranea bruennichi</name>
    <dbReference type="NCBI Taxonomy" id="94029"/>
    <lineage>
        <taxon>Eukaryota</taxon>
        <taxon>Metazoa</taxon>
        <taxon>Ecdysozoa</taxon>
        <taxon>Arthropoda</taxon>
        <taxon>Chelicerata</taxon>
        <taxon>Arachnida</taxon>
        <taxon>Araneae</taxon>
        <taxon>Araneomorphae</taxon>
        <taxon>Entelegynae</taxon>
        <taxon>Araneoidea</taxon>
        <taxon>Araneidae</taxon>
        <taxon>Argiope</taxon>
    </lineage>
</organism>
<reference evidence="1" key="1">
    <citation type="journal article" date="2020" name="bioRxiv">
        <title>Chromosome-level reference genome of the European wasp spider Argiope bruennichi: a resource for studies on range expansion and evolutionary adaptation.</title>
        <authorList>
            <person name="Sheffer M.M."/>
            <person name="Hoppe A."/>
            <person name="Krehenwinkel H."/>
            <person name="Uhl G."/>
            <person name="Kuss A.W."/>
            <person name="Jensen L."/>
            <person name="Jensen C."/>
            <person name="Gillespie R.G."/>
            <person name="Hoff K.J."/>
            <person name="Prost S."/>
        </authorList>
    </citation>
    <scope>NUCLEOTIDE SEQUENCE</scope>
</reference>
<evidence type="ECO:0000313" key="1">
    <source>
        <dbReference type="EMBL" id="KAF8771149.1"/>
    </source>
</evidence>
<gene>
    <name evidence="1" type="ORF">HNY73_018601</name>
</gene>
<evidence type="ECO:0000313" key="2">
    <source>
        <dbReference type="Proteomes" id="UP000807504"/>
    </source>
</evidence>
<accession>A0A8T0EEA9</accession>
<reference evidence="1" key="2">
    <citation type="submission" date="2020-06" db="EMBL/GenBank/DDBJ databases">
        <authorList>
            <person name="Sheffer M."/>
        </authorList>
    </citation>
    <scope>NUCLEOTIDE SEQUENCE</scope>
</reference>
<dbReference type="EMBL" id="JABXBU010002228">
    <property type="protein sequence ID" value="KAF8771149.1"/>
    <property type="molecule type" value="Genomic_DNA"/>
</dbReference>
<keyword evidence="2" id="KW-1185">Reference proteome</keyword>
<protein>
    <submittedName>
        <fullName evidence="1">Uncharacterized protein</fullName>
    </submittedName>
</protein>
<dbReference type="Proteomes" id="UP000807504">
    <property type="component" value="Unassembled WGS sequence"/>
</dbReference>
<comment type="caution">
    <text evidence="1">The sequence shown here is derived from an EMBL/GenBank/DDBJ whole genome shotgun (WGS) entry which is preliminary data.</text>
</comment>
<name>A0A8T0EEA9_ARGBR</name>
<sequence>MEVQSATNFSMLTERLHILFKRYIINGRVRAPPEFELKDMIPTFQQGAKTNRRALQSKFKSWAKRMTVISGNLVLSSSGKVIIPQERCEEIIMEFHRDNHMGINKIITQVFLVNKTPKKTYLLVPPSYKAYLNSAKKTIPVSDGKQPIAPRISSSDKVSLKYKTVSQELHQRRLNNAIFGKANYSSKQKELNVGITLVKGVRNALIEIEKNEDNIVEDAV</sequence>
<dbReference type="AlphaFoldDB" id="A0A8T0EEA9"/>